<reference evidence="1 2" key="1">
    <citation type="submission" date="2021-06" db="EMBL/GenBank/DDBJ databases">
        <title>Caerostris extrusa draft genome.</title>
        <authorList>
            <person name="Kono N."/>
            <person name="Arakawa K."/>
        </authorList>
    </citation>
    <scope>NUCLEOTIDE SEQUENCE [LARGE SCALE GENOMIC DNA]</scope>
</reference>
<keyword evidence="2" id="KW-1185">Reference proteome</keyword>
<evidence type="ECO:0000313" key="1">
    <source>
        <dbReference type="EMBL" id="GIY92032.1"/>
    </source>
</evidence>
<comment type="caution">
    <text evidence="1">The sequence shown here is derived from an EMBL/GenBank/DDBJ whole genome shotgun (WGS) entry which is preliminary data.</text>
</comment>
<protein>
    <submittedName>
        <fullName evidence="1">Uncharacterized protein</fullName>
    </submittedName>
</protein>
<sequence>MLAHLEKIQPFKHGHSKSGALLLRKTPAPLSDLFESHPELTPCFADDSSAGKCLRVCAPRNTIGREWGWKKNKSKGGWLSNATE</sequence>
<accession>A0AAV4XA53</accession>
<name>A0AAV4XA53_CAEEX</name>
<dbReference type="EMBL" id="BPLR01000085">
    <property type="protein sequence ID" value="GIY92032.1"/>
    <property type="molecule type" value="Genomic_DNA"/>
</dbReference>
<evidence type="ECO:0000313" key="2">
    <source>
        <dbReference type="Proteomes" id="UP001054945"/>
    </source>
</evidence>
<gene>
    <name evidence="1" type="ORF">CEXT_684321</name>
</gene>
<dbReference type="AlphaFoldDB" id="A0AAV4XA53"/>
<dbReference type="Proteomes" id="UP001054945">
    <property type="component" value="Unassembled WGS sequence"/>
</dbReference>
<organism evidence="1 2">
    <name type="scientific">Caerostris extrusa</name>
    <name type="common">Bark spider</name>
    <name type="synonym">Caerostris bankana</name>
    <dbReference type="NCBI Taxonomy" id="172846"/>
    <lineage>
        <taxon>Eukaryota</taxon>
        <taxon>Metazoa</taxon>
        <taxon>Ecdysozoa</taxon>
        <taxon>Arthropoda</taxon>
        <taxon>Chelicerata</taxon>
        <taxon>Arachnida</taxon>
        <taxon>Araneae</taxon>
        <taxon>Araneomorphae</taxon>
        <taxon>Entelegynae</taxon>
        <taxon>Araneoidea</taxon>
        <taxon>Araneidae</taxon>
        <taxon>Caerostris</taxon>
    </lineage>
</organism>
<proteinExistence type="predicted"/>